<dbReference type="PROSITE" id="PS50262">
    <property type="entry name" value="G_PROTEIN_RECEP_F1_2"/>
    <property type="match status" value="1"/>
</dbReference>
<keyword evidence="7" id="KW-0807">Transducer</keyword>
<feature type="transmembrane region" description="Helical" evidence="8">
    <location>
        <begin position="20"/>
        <end position="40"/>
    </location>
</feature>
<evidence type="ECO:0000256" key="1">
    <source>
        <dbReference type="ARBA" id="ARBA00004141"/>
    </source>
</evidence>
<dbReference type="PRINTS" id="PR00237">
    <property type="entry name" value="GPCRRHODOPSN"/>
</dbReference>
<evidence type="ECO:0000313" key="12">
    <source>
        <dbReference type="Proteomes" id="UP001186944"/>
    </source>
</evidence>
<dbReference type="SUPFAM" id="SSF81321">
    <property type="entry name" value="Family A G protein-coupled receptor-like"/>
    <property type="match status" value="1"/>
</dbReference>
<feature type="transmembrane region" description="Helical" evidence="8">
    <location>
        <begin position="133"/>
        <end position="154"/>
    </location>
</feature>
<feature type="transmembrane region" description="Helical" evidence="8">
    <location>
        <begin position="95"/>
        <end position="121"/>
    </location>
</feature>
<evidence type="ECO:0000256" key="3">
    <source>
        <dbReference type="ARBA" id="ARBA00022989"/>
    </source>
</evidence>
<dbReference type="EMBL" id="VSWD01000007">
    <property type="protein sequence ID" value="KAK3096654.1"/>
    <property type="molecule type" value="Genomic_DNA"/>
</dbReference>
<dbReference type="CDD" id="cd14978">
    <property type="entry name" value="7tmA_FMRFamide_R-like"/>
    <property type="match status" value="1"/>
</dbReference>
<dbReference type="PANTHER" id="PTHR24243">
    <property type="entry name" value="G-PROTEIN COUPLED RECEPTOR"/>
    <property type="match status" value="1"/>
</dbReference>
<feature type="domain" description="G-protein coupled receptors family 1 profile" evidence="9">
    <location>
        <begin position="32"/>
        <end position="304"/>
    </location>
</feature>
<gene>
    <name evidence="10" type="ORF">FSP39_002120</name>
    <name evidence="11" type="ORF">FSP39_009139</name>
</gene>
<sequence>MDYDYESYAEHQAGQWVWKVVPPIFIFLGSAGNLLSIVVLTRKSIRKSTTAIYLVVLAISDLLVLYTGLFRQWILALFDTDVRHVSSFGCKLHMFLVYFSLDFSGWILIAVTFERVVLVWIPHSAKSKCSRRTAGVILITILAFLFLLNGHMFFGNGDLQSTTGNETTTVKCTYLDNSYQNFFENTWPWIDLTIYCIVPFLSLFIGNILIVTKFLQSRRKLRTQVAPASASEQKNQKKTSSMTLMLFCLNTVYLISSVPISIYLIGYSDWVEPGDAHGQAVSNLLWSLFNVLMYANNTFNFLLYCLSGQKFRNEVKLILCRHLQRSQTNNSPIEGTKTQMNDATRQHI</sequence>
<evidence type="ECO:0000313" key="11">
    <source>
        <dbReference type="EMBL" id="KAK3097381.1"/>
    </source>
</evidence>
<dbReference type="AlphaFoldDB" id="A0AA89C2Z8"/>
<dbReference type="Proteomes" id="UP001186944">
    <property type="component" value="Unassembled WGS sequence"/>
</dbReference>
<dbReference type="InterPro" id="IPR000276">
    <property type="entry name" value="GPCR_Rhodpsn"/>
</dbReference>
<evidence type="ECO:0000256" key="5">
    <source>
        <dbReference type="ARBA" id="ARBA00023136"/>
    </source>
</evidence>
<comment type="subcellular location">
    <subcellularLocation>
        <location evidence="1">Membrane</location>
        <topology evidence="1">Multi-pass membrane protein</topology>
    </subcellularLocation>
</comment>
<keyword evidence="12" id="KW-1185">Reference proteome</keyword>
<keyword evidence="6" id="KW-0675">Receptor</keyword>
<feature type="transmembrane region" description="Helical" evidence="8">
    <location>
        <begin position="244"/>
        <end position="265"/>
    </location>
</feature>
<proteinExistence type="predicted"/>
<dbReference type="PANTHER" id="PTHR24243:SF230">
    <property type="entry name" value="G-PROTEIN COUPLED RECEPTORS FAMILY 1 PROFILE DOMAIN-CONTAINING PROTEIN"/>
    <property type="match status" value="1"/>
</dbReference>
<evidence type="ECO:0000259" key="9">
    <source>
        <dbReference type="PROSITE" id="PS50262"/>
    </source>
</evidence>
<feature type="transmembrane region" description="Helical" evidence="8">
    <location>
        <begin position="285"/>
        <end position="306"/>
    </location>
</feature>
<dbReference type="GO" id="GO:0005886">
    <property type="term" value="C:plasma membrane"/>
    <property type="evidence" value="ECO:0007669"/>
    <property type="project" value="TreeGrafter"/>
</dbReference>
<dbReference type="Pfam" id="PF00001">
    <property type="entry name" value="7tm_1"/>
    <property type="match status" value="1"/>
</dbReference>
<keyword evidence="4" id="KW-0297">G-protein coupled receptor</keyword>
<protein>
    <recommendedName>
        <fullName evidence="9">G-protein coupled receptors family 1 profile domain-containing protein</fullName>
    </recommendedName>
</protein>
<feature type="transmembrane region" description="Helical" evidence="8">
    <location>
        <begin position="192"/>
        <end position="212"/>
    </location>
</feature>
<dbReference type="EMBL" id="VSWD01000007">
    <property type="protein sequence ID" value="KAK3097381.1"/>
    <property type="molecule type" value="Genomic_DNA"/>
</dbReference>
<evidence type="ECO:0000256" key="7">
    <source>
        <dbReference type="ARBA" id="ARBA00023224"/>
    </source>
</evidence>
<keyword evidence="3 8" id="KW-1133">Transmembrane helix</keyword>
<feature type="transmembrane region" description="Helical" evidence="8">
    <location>
        <begin position="52"/>
        <end position="75"/>
    </location>
</feature>
<evidence type="ECO:0000256" key="8">
    <source>
        <dbReference type="SAM" id="Phobius"/>
    </source>
</evidence>
<keyword evidence="5 8" id="KW-0472">Membrane</keyword>
<reference evidence="11" key="1">
    <citation type="submission" date="2019-08" db="EMBL/GenBank/DDBJ databases">
        <title>The improved chromosome-level genome for the pearl oyster Pinctada fucata martensii using PacBio sequencing and Hi-C.</title>
        <authorList>
            <person name="Zheng Z."/>
        </authorList>
    </citation>
    <scope>NUCLEOTIDE SEQUENCE</scope>
    <source>
        <strain evidence="11">ZZ-2019</strain>
        <tissue evidence="11">Adductor muscle</tissue>
    </source>
</reference>
<dbReference type="InterPro" id="IPR017452">
    <property type="entry name" value="GPCR_Rhodpsn_7TM"/>
</dbReference>
<evidence type="ECO:0000256" key="2">
    <source>
        <dbReference type="ARBA" id="ARBA00022692"/>
    </source>
</evidence>
<dbReference type="Gene3D" id="1.20.1070.10">
    <property type="entry name" value="Rhodopsin 7-helix transmembrane proteins"/>
    <property type="match status" value="1"/>
</dbReference>
<evidence type="ECO:0000256" key="6">
    <source>
        <dbReference type="ARBA" id="ARBA00023170"/>
    </source>
</evidence>
<name>A0AA89C2Z8_PINIB</name>
<dbReference type="GO" id="GO:0004930">
    <property type="term" value="F:G protein-coupled receptor activity"/>
    <property type="evidence" value="ECO:0007669"/>
    <property type="project" value="UniProtKB-KW"/>
</dbReference>
<evidence type="ECO:0000256" key="4">
    <source>
        <dbReference type="ARBA" id="ARBA00023040"/>
    </source>
</evidence>
<evidence type="ECO:0000313" key="10">
    <source>
        <dbReference type="EMBL" id="KAK3096654.1"/>
    </source>
</evidence>
<organism evidence="11 12">
    <name type="scientific">Pinctada imbricata</name>
    <name type="common">Atlantic pearl-oyster</name>
    <name type="synonym">Pinctada martensii</name>
    <dbReference type="NCBI Taxonomy" id="66713"/>
    <lineage>
        <taxon>Eukaryota</taxon>
        <taxon>Metazoa</taxon>
        <taxon>Spiralia</taxon>
        <taxon>Lophotrochozoa</taxon>
        <taxon>Mollusca</taxon>
        <taxon>Bivalvia</taxon>
        <taxon>Autobranchia</taxon>
        <taxon>Pteriomorphia</taxon>
        <taxon>Pterioida</taxon>
        <taxon>Pterioidea</taxon>
        <taxon>Pteriidae</taxon>
        <taxon>Pinctada</taxon>
    </lineage>
</organism>
<accession>A0AA89C2Z8</accession>
<comment type="caution">
    <text evidence="11">The sequence shown here is derived from an EMBL/GenBank/DDBJ whole genome shotgun (WGS) entry which is preliminary data.</text>
</comment>
<keyword evidence="2 8" id="KW-0812">Transmembrane</keyword>